<dbReference type="EMBL" id="JBHSGU010000019">
    <property type="protein sequence ID" value="MFC4701603.1"/>
    <property type="molecule type" value="Genomic_DNA"/>
</dbReference>
<sequence>MGKPDFSTYTIEELMDCKQTIDKERWPERYQEILNAIALRVKDPEKKKSHDELVFIQFCEELKDDLEIAIDDNIWSFLGLFSKQARTSLPSTFEGEICPVCSGSLDIYEKLSFWNLSCYSCDLHYAIQERPNS</sequence>
<evidence type="ECO:0000313" key="1">
    <source>
        <dbReference type="EMBL" id="MFC4701603.1"/>
    </source>
</evidence>
<name>A0ABV9M1T4_9ALTE</name>
<evidence type="ECO:0000313" key="2">
    <source>
        <dbReference type="Proteomes" id="UP001595897"/>
    </source>
</evidence>
<protein>
    <submittedName>
        <fullName evidence="1">Uncharacterized protein</fullName>
    </submittedName>
</protein>
<keyword evidence="2" id="KW-1185">Reference proteome</keyword>
<comment type="caution">
    <text evidence="1">The sequence shown here is derived from an EMBL/GenBank/DDBJ whole genome shotgun (WGS) entry which is preliminary data.</text>
</comment>
<proteinExistence type="predicted"/>
<gene>
    <name evidence="1" type="ORF">ACFO4O_15720</name>
</gene>
<organism evidence="1 2">
    <name type="scientific">Glaciecola siphonariae</name>
    <dbReference type="NCBI Taxonomy" id="521012"/>
    <lineage>
        <taxon>Bacteria</taxon>
        <taxon>Pseudomonadati</taxon>
        <taxon>Pseudomonadota</taxon>
        <taxon>Gammaproteobacteria</taxon>
        <taxon>Alteromonadales</taxon>
        <taxon>Alteromonadaceae</taxon>
        <taxon>Glaciecola</taxon>
    </lineage>
</organism>
<dbReference type="RefSeq" id="WP_382410240.1">
    <property type="nucleotide sequence ID" value="NZ_JBHSGU010000019.1"/>
</dbReference>
<reference evidence="2" key="1">
    <citation type="journal article" date="2019" name="Int. J. Syst. Evol. Microbiol.">
        <title>The Global Catalogue of Microorganisms (GCM) 10K type strain sequencing project: providing services to taxonomists for standard genome sequencing and annotation.</title>
        <authorList>
            <consortium name="The Broad Institute Genomics Platform"/>
            <consortium name="The Broad Institute Genome Sequencing Center for Infectious Disease"/>
            <person name="Wu L."/>
            <person name="Ma J."/>
        </authorList>
    </citation>
    <scope>NUCLEOTIDE SEQUENCE [LARGE SCALE GENOMIC DNA]</scope>
    <source>
        <strain evidence="2">KACC 12507</strain>
    </source>
</reference>
<dbReference type="Proteomes" id="UP001595897">
    <property type="component" value="Unassembled WGS sequence"/>
</dbReference>
<accession>A0ABV9M1T4</accession>